<gene>
    <name evidence="2" type="ORF">ISF_08552</name>
</gene>
<dbReference type="InterPro" id="IPR014752">
    <property type="entry name" value="Arrestin-like_C"/>
</dbReference>
<organism evidence="2 3">
    <name type="scientific">Cordyceps fumosorosea (strain ARSEF 2679)</name>
    <name type="common">Isaria fumosorosea</name>
    <dbReference type="NCBI Taxonomy" id="1081104"/>
    <lineage>
        <taxon>Eukaryota</taxon>
        <taxon>Fungi</taxon>
        <taxon>Dikarya</taxon>
        <taxon>Ascomycota</taxon>
        <taxon>Pezizomycotina</taxon>
        <taxon>Sordariomycetes</taxon>
        <taxon>Hypocreomycetidae</taxon>
        <taxon>Hypocreales</taxon>
        <taxon>Cordycipitaceae</taxon>
        <taxon>Cordyceps</taxon>
    </lineage>
</organism>
<dbReference type="Gene3D" id="2.60.40.640">
    <property type="match status" value="1"/>
</dbReference>
<dbReference type="AlphaFoldDB" id="A0A162MBK1"/>
<evidence type="ECO:0000313" key="3">
    <source>
        <dbReference type="Proteomes" id="UP000076744"/>
    </source>
</evidence>
<dbReference type="Proteomes" id="UP000076744">
    <property type="component" value="Unassembled WGS sequence"/>
</dbReference>
<accession>A0A162MBK1</accession>
<reference evidence="2 3" key="1">
    <citation type="journal article" date="2016" name="Genome Biol. Evol.">
        <title>Divergent and convergent evolution of fungal pathogenicity.</title>
        <authorList>
            <person name="Shang Y."/>
            <person name="Xiao G."/>
            <person name="Zheng P."/>
            <person name="Cen K."/>
            <person name="Zhan S."/>
            <person name="Wang C."/>
        </authorList>
    </citation>
    <scope>NUCLEOTIDE SEQUENCE [LARGE SCALE GENOMIC DNA]</scope>
    <source>
        <strain evidence="2 3">ARSEF 2679</strain>
    </source>
</reference>
<protein>
    <recommendedName>
        <fullName evidence="4">Arrestin</fullName>
    </recommendedName>
</protein>
<dbReference type="RefSeq" id="XP_018700619.1">
    <property type="nucleotide sequence ID" value="XM_018852155.1"/>
</dbReference>
<name>A0A162MBK1_CORFA</name>
<evidence type="ECO:0000256" key="1">
    <source>
        <dbReference type="SAM" id="MobiDB-lite"/>
    </source>
</evidence>
<proteinExistence type="predicted"/>
<comment type="caution">
    <text evidence="2">The sequence shown here is derived from an EMBL/GenBank/DDBJ whole genome shotgun (WGS) entry which is preliminary data.</text>
</comment>
<evidence type="ECO:0008006" key="4">
    <source>
        <dbReference type="Google" id="ProtNLM"/>
    </source>
</evidence>
<evidence type="ECO:0000313" key="2">
    <source>
        <dbReference type="EMBL" id="OAA53850.1"/>
    </source>
</evidence>
<sequence length="486" mass="52818">MPCAVSQGSPALSIALAGSSKRIFQTGDTIIGKVVRRQHIVAPECQVTLRLLGRAKTKIVVTRSNGNGGTRHDTYRSRYHFFGPETGQIIFAGPLHVATEEAAPAEFPFVITIPAHPSENLSREAGRNSFLPTDPASIAAQPLPPSYASYHHHREAYVEYWLEAQLNPGPGTHNKSVSPALSTQPIILGAPPTLEPVAKMVKTSPSPAHSITSYRLIPGMDEVELSFKQKSKQFFHTSSVPSLSYSIHVGIPVVMQLQSRDTIPLTLRLSPMARGTSDDVQKTTQKATIDYITLQLKTNTVIRAGEHFLGGSRETSTSDAQDLHLEKALKALPTPMVVDIDPDGEAINLGALFDLHLCESGLFSGNERLSSQWFAPPITPSFVTYNMTVSHALKVTVSVTVCGKGHSDTFKLDTRIMSPPIMNRIPQNRPKQAIQLEAGPAPPSFAEAMWETAGGEAERPPNYNQEPKAVSEAMRDVESKVAMTPK</sequence>
<dbReference type="EMBL" id="AZHB01000032">
    <property type="protein sequence ID" value="OAA53850.1"/>
    <property type="molecule type" value="Genomic_DNA"/>
</dbReference>
<keyword evidence="3" id="KW-1185">Reference proteome</keyword>
<dbReference type="OrthoDB" id="2333384at2759"/>
<dbReference type="GeneID" id="30024844"/>
<feature type="region of interest" description="Disordered" evidence="1">
    <location>
        <begin position="452"/>
        <end position="486"/>
    </location>
</feature>